<dbReference type="InterPro" id="IPR040676">
    <property type="entry name" value="DUF5641"/>
</dbReference>
<keyword evidence="4" id="KW-1185">Reference proteome</keyword>
<dbReference type="Pfam" id="PF00078">
    <property type="entry name" value="RVT_1"/>
    <property type="match status" value="1"/>
</dbReference>
<evidence type="ECO:0000256" key="1">
    <source>
        <dbReference type="SAM" id="MobiDB-lite"/>
    </source>
</evidence>
<feature type="compositionally biased region" description="Basic and acidic residues" evidence="1">
    <location>
        <begin position="516"/>
        <end position="552"/>
    </location>
</feature>
<dbReference type="InterPro" id="IPR001584">
    <property type="entry name" value="Integrase_cat-core"/>
</dbReference>
<organism evidence="3 4">
    <name type="scientific">Caenorhabditis angaria</name>
    <dbReference type="NCBI Taxonomy" id="860376"/>
    <lineage>
        <taxon>Eukaryota</taxon>
        <taxon>Metazoa</taxon>
        <taxon>Ecdysozoa</taxon>
        <taxon>Nematoda</taxon>
        <taxon>Chromadorea</taxon>
        <taxon>Rhabditida</taxon>
        <taxon>Rhabditina</taxon>
        <taxon>Rhabditomorpha</taxon>
        <taxon>Rhabditoidea</taxon>
        <taxon>Rhabditidae</taxon>
        <taxon>Peloderinae</taxon>
        <taxon>Caenorhabditis</taxon>
    </lineage>
</organism>
<dbReference type="PANTHER" id="PTHR47331:SF1">
    <property type="entry name" value="GAG-LIKE PROTEIN"/>
    <property type="match status" value="1"/>
</dbReference>
<dbReference type="Gene3D" id="3.30.70.270">
    <property type="match status" value="1"/>
</dbReference>
<dbReference type="Pfam" id="PF05380">
    <property type="entry name" value="Peptidase_A17"/>
    <property type="match status" value="1"/>
</dbReference>
<dbReference type="Gene3D" id="2.40.70.10">
    <property type="entry name" value="Acid Proteases"/>
    <property type="match status" value="1"/>
</dbReference>
<feature type="compositionally biased region" description="Basic and acidic residues" evidence="1">
    <location>
        <begin position="171"/>
        <end position="184"/>
    </location>
</feature>
<protein>
    <recommendedName>
        <fullName evidence="2">Integrase catalytic domain-containing protein</fullName>
    </recommendedName>
</protein>
<dbReference type="Gene3D" id="3.10.10.10">
    <property type="entry name" value="HIV Type 1 Reverse Transcriptase, subunit A, domain 1"/>
    <property type="match status" value="1"/>
</dbReference>
<feature type="compositionally biased region" description="Basic and acidic residues" evidence="1">
    <location>
        <begin position="562"/>
        <end position="572"/>
    </location>
</feature>
<dbReference type="Gene3D" id="3.30.420.10">
    <property type="entry name" value="Ribonuclease H-like superfamily/Ribonuclease H"/>
    <property type="match status" value="1"/>
</dbReference>
<evidence type="ECO:0000313" key="3">
    <source>
        <dbReference type="EMBL" id="CAI5456166.1"/>
    </source>
</evidence>
<dbReference type="Pfam" id="PF18701">
    <property type="entry name" value="DUF5641"/>
    <property type="match status" value="1"/>
</dbReference>
<feature type="region of interest" description="Disordered" evidence="1">
    <location>
        <begin position="584"/>
        <end position="644"/>
    </location>
</feature>
<dbReference type="InterPro" id="IPR008737">
    <property type="entry name" value="DUF1758"/>
</dbReference>
<sequence>MDQKTISEILSVCSNETVRLKIKIITKLEKLSTKYSEPFKWDKSQPENEEVMKLQYEIIKSEVLEMKSDFEEMKKIYSKLSEMLEILDRDDQKEATNIELQNQKEAQQQAITVSEKKLVYMRLRHNELLEAFTKNSLANEELEAIDIKISKMVDMSKLDDIFAQIKIQKGDQKPIVKTENERTTENSGQNPSQITIKNSTNENEENMENPKNEENIENPKKEENNQEKTENSTKNQEKIEKIEKTQKDESNNGNENPKHFYNTGKFLLKKDIIEIPPFDGKPENFSTFIELFENLVDKDKDMPNVLKFAALKSLTTDTAAEQIARYPGDGSLYEEALQKLKTMFGSVNRQYTAIWENIKKLKPAKNDVVSCRRVLNDLAISIQKLKRLGFETNGLPYLAEIKSKLPRNLLSEVVKKERRLPNQRFGNVSELIDFIEELIITQEEISAASQISDTVTLDSNIFKTQTEEKTINQSFAREQGRSSRRDYGNRDNSHKSRMENFYRKRSNTPYYSNNKSEPDGYKNRSDSRNRYERREGSKRSKSWDKRSYDRSRSWHRSGSRNRSPEKYNREKRWERDGKARFDRSYSKDRDYRRNSNSRNREYSGSRERRFSRDRKFSKESDRNIEKRDDRSRSNSRNRYVKFEGKGKELKTRQFKTSANGNNLLIAQVKIQKDQMSKDQEEANILLDTGSDTTFIKSSLAKKLKLKILKKGIKLKITHFGNTDKSHVLSNKVELTILANNKFFEIQAYTVDQITEETRKTQLSKDDIKYLDDQQIYNFSINKNQEPDLLVGLDYLFDITKNIRTRKLPSGLTLIICALGNSICGKRHDEESDELEIYLSKTEEEELEKMFFLEETHREELDYNDDAIRKEFENTVKMTDEGICVRWPWKPFGKEQLGDNREVAYRRLVNMVQSKKSAEKLKSMRKILDDQLERRCIEEISLEEIENSRQPVYYMPIQLVRNENSETSKDRIVYDGSSKKKGTKSLNECLAQGPVSIPKVHGIILKARTSNLVLTADVEKAFHTLTLHEDDRNTTLFMFLRDINKPPTNENIIIYRFRKVPFGIISSPYLLSESIKFFSKRFCENEKLEKCIENSLYVDNLFCFLQEKSEIESMYHESKKFFNGLHMNLREFGINREKLEGIVKPEDLSKSKEHQKLLGYLWNTNKDTLKVKTIKNLKNKQPSKRDAIGVLSSVYDPLGFFDPLTAQGKLLIPDVFKTKGKWETKISIEAHNAINEYCEKLSKMNMEVPRKSVEFNKNDIYELNIFSDASEKLFAACVYLVITNSKGKKTVQFLMAKQRLSGTKKTVSMPKLELAALEMGAKLAELCIEELDIKIKECIFHSDSKIALHWLKKPELKQVFVENRVESIRKTSVKLNELKIKNSFRYVNTHENPADHSTRGIQDIEMLEKSNWLTGPEWLKSDKSEWNDELIIESNELFQKVKVVKVNKIEVKVEKDWTSFTNNWEKMKRTTSNILTFINKVILPKVSTENKKKLLKNIPELQIFQKKESTRKMKHDAAERAIIRYHQKKEEIVENGKEGLVKKDDIVYKKTRLENALNGKNIQMLIAMKGNSHISKAIIEHYHEKYGHCGVNATMGQVQEMFWMTTLRRTVKDKLKKCATCRKLNSLPYEYPQAPHLPRDRVTETSRAFENCATDFCGPFLTRNDNNRMKKVFICLFTCSTSRAVHLETTGSLSTQELLLALTRFVSRRGVPKIMRSDNGSSFVLAAEILNHNVPTKENLQKLQNEAEKIGIDWRFNTAAAPWQGGNFERLVALVKKGLNTCIGKNIIGREVFETTVTRIEKIINERPITVASNETNSNSWDQIIRPIHLICPKWEMKELNIQTDSQEYDEYTSWIKSCDSYVTKFWKIWKNDYILNNDYLKKQIKLKGAKNQIKIPKEGEIVLIKNDNQKRKEWRMGIITEVIESRDGQIRSAKVKMNNLRGKKIITRPINLLIPLEIRCTEKIEQEKEQTEEKKEQKQKKRKRTEERKTNTRKSSRNKKKYTDK</sequence>
<dbReference type="InterPro" id="IPR041588">
    <property type="entry name" value="Integrase_H2C2"/>
</dbReference>
<dbReference type="InterPro" id="IPR021109">
    <property type="entry name" value="Peptidase_aspartic_dom_sf"/>
</dbReference>
<dbReference type="InterPro" id="IPR012337">
    <property type="entry name" value="RNaseH-like_sf"/>
</dbReference>
<dbReference type="SUPFAM" id="SSF56672">
    <property type="entry name" value="DNA/RNA polymerases"/>
    <property type="match status" value="1"/>
</dbReference>
<evidence type="ECO:0000259" key="2">
    <source>
        <dbReference type="PROSITE" id="PS50994"/>
    </source>
</evidence>
<dbReference type="Pfam" id="PF03564">
    <property type="entry name" value="DUF1759"/>
    <property type="match status" value="1"/>
</dbReference>
<evidence type="ECO:0000313" key="4">
    <source>
        <dbReference type="Proteomes" id="UP001152747"/>
    </source>
</evidence>
<dbReference type="GO" id="GO:0042575">
    <property type="term" value="C:DNA polymerase complex"/>
    <property type="evidence" value="ECO:0007669"/>
    <property type="project" value="UniProtKB-ARBA"/>
</dbReference>
<feature type="compositionally biased region" description="Basic and acidic residues" evidence="1">
    <location>
        <begin position="478"/>
        <end position="502"/>
    </location>
</feature>
<comment type="caution">
    <text evidence="3">The sequence shown here is derived from an EMBL/GenBank/DDBJ whole genome shotgun (WGS) entry which is preliminary data.</text>
</comment>
<feature type="domain" description="Integrase catalytic" evidence="2">
    <location>
        <begin position="1633"/>
        <end position="1824"/>
    </location>
</feature>
<accession>A0A9P1J429</accession>
<feature type="compositionally biased region" description="Basic and acidic residues" evidence="1">
    <location>
        <begin position="208"/>
        <end position="238"/>
    </location>
</feature>
<feature type="compositionally biased region" description="Basic and acidic residues" evidence="1">
    <location>
        <begin position="1965"/>
        <end position="1976"/>
    </location>
</feature>
<feature type="compositionally biased region" description="Polar residues" evidence="1">
    <location>
        <begin position="185"/>
        <end position="196"/>
    </location>
</feature>
<reference evidence="3" key="1">
    <citation type="submission" date="2022-11" db="EMBL/GenBank/DDBJ databases">
        <authorList>
            <person name="Kikuchi T."/>
        </authorList>
    </citation>
    <scope>NUCLEOTIDE SEQUENCE</scope>
    <source>
        <strain evidence="3">PS1010</strain>
    </source>
</reference>
<dbReference type="EMBL" id="CANHGI010000006">
    <property type="protein sequence ID" value="CAI5456166.1"/>
    <property type="molecule type" value="Genomic_DNA"/>
</dbReference>
<dbReference type="Gene3D" id="1.10.340.70">
    <property type="match status" value="1"/>
</dbReference>
<dbReference type="InterPro" id="IPR005312">
    <property type="entry name" value="DUF1759"/>
</dbReference>
<dbReference type="Pfam" id="PF17921">
    <property type="entry name" value="Integrase_H2C2"/>
    <property type="match status" value="1"/>
</dbReference>
<dbReference type="GO" id="GO:0015074">
    <property type="term" value="P:DNA integration"/>
    <property type="evidence" value="ECO:0007669"/>
    <property type="project" value="InterPro"/>
</dbReference>
<dbReference type="Pfam" id="PF05585">
    <property type="entry name" value="DUF1758"/>
    <property type="match status" value="1"/>
</dbReference>
<dbReference type="InterPro" id="IPR000477">
    <property type="entry name" value="RT_dom"/>
</dbReference>
<feature type="region of interest" description="Disordered" evidence="1">
    <location>
        <begin position="171"/>
        <end position="238"/>
    </location>
</feature>
<feature type="compositionally biased region" description="Basic and acidic residues" evidence="1">
    <location>
        <begin position="584"/>
        <end position="632"/>
    </location>
</feature>
<dbReference type="InterPro" id="IPR043128">
    <property type="entry name" value="Rev_trsase/Diguanyl_cyclase"/>
</dbReference>
<dbReference type="PROSITE" id="PS50994">
    <property type="entry name" value="INTEGRASE"/>
    <property type="match status" value="1"/>
</dbReference>
<dbReference type="PANTHER" id="PTHR47331">
    <property type="entry name" value="PHD-TYPE DOMAIN-CONTAINING PROTEIN"/>
    <property type="match status" value="1"/>
</dbReference>
<dbReference type="GO" id="GO:0003676">
    <property type="term" value="F:nucleic acid binding"/>
    <property type="evidence" value="ECO:0007669"/>
    <property type="project" value="InterPro"/>
</dbReference>
<feature type="region of interest" description="Disordered" evidence="1">
    <location>
        <begin position="1965"/>
        <end position="2005"/>
    </location>
</feature>
<feature type="region of interest" description="Disordered" evidence="1">
    <location>
        <begin position="468"/>
        <end position="572"/>
    </location>
</feature>
<dbReference type="OrthoDB" id="5875526at2759"/>
<dbReference type="InterPro" id="IPR008042">
    <property type="entry name" value="Retrotrans_Pao"/>
</dbReference>
<dbReference type="InterPro" id="IPR036397">
    <property type="entry name" value="RNaseH_sf"/>
</dbReference>
<name>A0A9P1J429_9PELO</name>
<feature type="compositionally biased region" description="Basic residues" evidence="1">
    <location>
        <begin position="1991"/>
        <end position="2005"/>
    </location>
</feature>
<dbReference type="Proteomes" id="UP001152747">
    <property type="component" value="Unassembled WGS sequence"/>
</dbReference>
<dbReference type="SUPFAM" id="SSF53098">
    <property type="entry name" value="Ribonuclease H-like"/>
    <property type="match status" value="1"/>
</dbReference>
<gene>
    <name evidence="3" type="ORF">CAMP_LOCUS18803</name>
</gene>
<dbReference type="InterPro" id="IPR043502">
    <property type="entry name" value="DNA/RNA_pol_sf"/>
</dbReference>
<proteinExistence type="predicted"/>